<organism evidence="7 8">
    <name type="scientific">Spiroplasma eriocheiris</name>
    <dbReference type="NCBI Taxonomy" id="315358"/>
    <lineage>
        <taxon>Bacteria</taxon>
        <taxon>Bacillati</taxon>
        <taxon>Mycoplasmatota</taxon>
        <taxon>Mollicutes</taxon>
        <taxon>Entomoplasmatales</taxon>
        <taxon>Spiroplasmataceae</taxon>
        <taxon>Spiroplasma</taxon>
    </lineage>
</organism>
<dbReference type="PATRIC" id="fig|743698.3.peg.590"/>
<evidence type="ECO:0008006" key="9">
    <source>
        <dbReference type="Google" id="ProtNLM"/>
    </source>
</evidence>
<evidence type="ECO:0000256" key="2">
    <source>
        <dbReference type="ARBA" id="ARBA00006694"/>
    </source>
</evidence>
<dbReference type="AlphaFoldDB" id="A0A0H3XJV0"/>
<dbReference type="GO" id="GO:0016020">
    <property type="term" value="C:membrane"/>
    <property type="evidence" value="ECO:0007669"/>
    <property type="project" value="UniProtKB-SubCell"/>
</dbReference>
<proteinExistence type="inferred from homology"/>
<evidence type="ECO:0000256" key="1">
    <source>
        <dbReference type="ARBA" id="ARBA00004167"/>
    </source>
</evidence>
<dbReference type="InterPro" id="IPR005359">
    <property type="entry name" value="UPF0154"/>
</dbReference>
<reference evidence="8" key="2">
    <citation type="submission" date="2015-06" db="EMBL/GenBank/DDBJ databases">
        <title>Complete genome sequence of Spiroplasma eriocheiris TDA-040725-5 (DSM 21848).</title>
        <authorList>
            <person name="Lo W.-S."/>
            <person name="Kuo C.-H."/>
        </authorList>
    </citation>
    <scope>NUCLEOTIDE SEQUENCE [LARGE SCALE GENOMIC DNA]</scope>
    <source>
        <strain evidence="8">TDA-040725-5</strain>
    </source>
</reference>
<keyword evidence="5 6" id="KW-0472">Membrane</keyword>
<feature type="transmembrane region" description="Helical" evidence="6">
    <location>
        <begin position="6"/>
        <end position="25"/>
    </location>
</feature>
<dbReference type="Proteomes" id="UP000035661">
    <property type="component" value="Chromosome"/>
</dbReference>
<gene>
    <name evidence="7" type="ORF">SERIO_v1c05900</name>
</gene>
<reference evidence="7 8" key="1">
    <citation type="journal article" date="2015" name="Genome Biol. Evol.">
        <title>Found and Lost: The Fates of Horizontally Acquired Genes in Arthropod-Symbiotic Spiroplasma.</title>
        <authorList>
            <person name="Lo W.S."/>
            <person name="Gasparich G.E."/>
            <person name="Kuo C.H."/>
        </authorList>
    </citation>
    <scope>NUCLEOTIDE SEQUENCE [LARGE SCALE GENOMIC DNA]</scope>
    <source>
        <strain evidence="8">TDA-040725-5</strain>
    </source>
</reference>
<name>A0A0H3XJV0_9MOLU</name>
<keyword evidence="4 6" id="KW-1133">Transmembrane helix</keyword>
<evidence type="ECO:0000256" key="4">
    <source>
        <dbReference type="ARBA" id="ARBA00022989"/>
    </source>
</evidence>
<keyword evidence="3 6" id="KW-0812">Transmembrane</keyword>
<evidence type="ECO:0000313" key="7">
    <source>
        <dbReference type="EMBL" id="AKM54161.1"/>
    </source>
</evidence>
<accession>A0A0H3XJV0</accession>
<evidence type="ECO:0000256" key="5">
    <source>
        <dbReference type="ARBA" id="ARBA00023136"/>
    </source>
</evidence>
<dbReference type="KEGG" id="seri:SERIO_v1c05900"/>
<comment type="subcellular location">
    <subcellularLocation>
        <location evidence="1">Membrane</location>
        <topology evidence="1">Single-pass membrane protein</topology>
    </subcellularLocation>
</comment>
<dbReference type="EMBL" id="CP011856">
    <property type="protein sequence ID" value="AKM54161.1"/>
    <property type="molecule type" value="Genomic_DNA"/>
</dbReference>
<evidence type="ECO:0000256" key="3">
    <source>
        <dbReference type="ARBA" id="ARBA00022692"/>
    </source>
</evidence>
<sequence>MIPWWAGLIIGIGCLIIGGVLGFIITKKIVQKQLRDNPPITEKQIRAMYMQMGRKPSEADIKKVMNSMKRAK</sequence>
<dbReference type="Pfam" id="PF03672">
    <property type="entry name" value="UPF0154"/>
    <property type="match status" value="1"/>
</dbReference>
<keyword evidence="8" id="KW-1185">Reference proteome</keyword>
<evidence type="ECO:0000313" key="8">
    <source>
        <dbReference type="Proteomes" id="UP000035661"/>
    </source>
</evidence>
<dbReference type="RefSeq" id="WP_179945757.1">
    <property type="nucleotide sequence ID" value="NZ_CP011856.1"/>
</dbReference>
<comment type="similarity">
    <text evidence="2">Belongs to the UPF0154 family.</text>
</comment>
<evidence type="ECO:0000256" key="6">
    <source>
        <dbReference type="SAM" id="Phobius"/>
    </source>
</evidence>
<dbReference type="STRING" id="315358.SERIO_v1c05900"/>
<protein>
    <recommendedName>
        <fullName evidence="9">YneF family protein</fullName>
    </recommendedName>
</protein>